<feature type="DNA-binding region" description="H-T-H motif" evidence="4">
    <location>
        <begin position="53"/>
        <end position="72"/>
    </location>
</feature>
<evidence type="ECO:0000256" key="2">
    <source>
        <dbReference type="ARBA" id="ARBA00023125"/>
    </source>
</evidence>
<evidence type="ECO:0000256" key="1">
    <source>
        <dbReference type="ARBA" id="ARBA00023015"/>
    </source>
</evidence>
<gene>
    <name evidence="7" type="ORF">HDF16_000085</name>
</gene>
<evidence type="ECO:0000313" key="7">
    <source>
        <dbReference type="EMBL" id="MBB5055416.1"/>
    </source>
</evidence>
<proteinExistence type="predicted"/>
<dbReference type="GO" id="GO:0003700">
    <property type="term" value="F:DNA-binding transcription factor activity"/>
    <property type="evidence" value="ECO:0007669"/>
    <property type="project" value="TreeGrafter"/>
</dbReference>
<dbReference type="RefSeq" id="WP_184213088.1">
    <property type="nucleotide sequence ID" value="NZ_JACHIP010000001.1"/>
</dbReference>
<protein>
    <submittedName>
        <fullName evidence="7">AcrR family transcriptional regulator</fullName>
    </submittedName>
</protein>
<feature type="compositionally biased region" description="Basic and acidic residues" evidence="5">
    <location>
        <begin position="19"/>
        <end position="31"/>
    </location>
</feature>
<keyword evidence="1" id="KW-0805">Transcription regulation</keyword>
<reference evidence="7 8" key="1">
    <citation type="submission" date="2020-08" db="EMBL/GenBank/DDBJ databases">
        <title>Genomic Encyclopedia of Type Strains, Phase IV (KMG-V): Genome sequencing to study the core and pangenomes of soil and plant-associated prokaryotes.</title>
        <authorList>
            <person name="Whitman W."/>
        </authorList>
    </citation>
    <scope>NUCLEOTIDE SEQUENCE [LARGE SCALE GENOMIC DNA]</scope>
    <source>
        <strain evidence="7 8">M8UP14</strain>
    </source>
</reference>
<comment type="caution">
    <text evidence="7">The sequence shown here is derived from an EMBL/GenBank/DDBJ whole genome shotgun (WGS) entry which is preliminary data.</text>
</comment>
<dbReference type="Proteomes" id="UP000540989">
    <property type="component" value="Unassembled WGS sequence"/>
</dbReference>
<dbReference type="Pfam" id="PF16859">
    <property type="entry name" value="TetR_C_11"/>
    <property type="match status" value="1"/>
</dbReference>
<dbReference type="PANTHER" id="PTHR30055:SF148">
    <property type="entry name" value="TETR-FAMILY TRANSCRIPTIONAL REGULATOR"/>
    <property type="match status" value="1"/>
</dbReference>
<dbReference type="PRINTS" id="PR00455">
    <property type="entry name" value="HTHTETR"/>
</dbReference>
<dbReference type="GO" id="GO:0000976">
    <property type="term" value="F:transcription cis-regulatory region binding"/>
    <property type="evidence" value="ECO:0007669"/>
    <property type="project" value="TreeGrafter"/>
</dbReference>
<dbReference type="PROSITE" id="PS50977">
    <property type="entry name" value="HTH_TETR_2"/>
    <property type="match status" value="1"/>
</dbReference>
<organism evidence="7 8">
    <name type="scientific">Granulicella aggregans</name>
    <dbReference type="NCBI Taxonomy" id="474949"/>
    <lineage>
        <taxon>Bacteria</taxon>
        <taxon>Pseudomonadati</taxon>
        <taxon>Acidobacteriota</taxon>
        <taxon>Terriglobia</taxon>
        <taxon>Terriglobales</taxon>
        <taxon>Acidobacteriaceae</taxon>
        <taxon>Granulicella</taxon>
    </lineage>
</organism>
<feature type="domain" description="HTH tetR-type" evidence="6">
    <location>
        <begin position="30"/>
        <end position="90"/>
    </location>
</feature>
<feature type="compositionally biased region" description="Basic residues" evidence="5">
    <location>
        <begin position="1"/>
        <end position="13"/>
    </location>
</feature>
<dbReference type="InterPro" id="IPR011075">
    <property type="entry name" value="TetR_C"/>
</dbReference>
<dbReference type="Gene3D" id="1.10.357.10">
    <property type="entry name" value="Tetracycline Repressor, domain 2"/>
    <property type="match status" value="1"/>
</dbReference>
<feature type="region of interest" description="Disordered" evidence="5">
    <location>
        <begin position="1"/>
        <end position="31"/>
    </location>
</feature>
<name>A0A7W7Z8U4_9BACT</name>
<dbReference type="AlphaFoldDB" id="A0A7W7Z8U4"/>
<dbReference type="InterPro" id="IPR009057">
    <property type="entry name" value="Homeodomain-like_sf"/>
</dbReference>
<dbReference type="Pfam" id="PF00440">
    <property type="entry name" value="TetR_N"/>
    <property type="match status" value="1"/>
</dbReference>
<dbReference type="InterPro" id="IPR001647">
    <property type="entry name" value="HTH_TetR"/>
</dbReference>
<keyword evidence="3" id="KW-0804">Transcription</keyword>
<evidence type="ECO:0000256" key="5">
    <source>
        <dbReference type="SAM" id="MobiDB-lite"/>
    </source>
</evidence>
<dbReference type="EMBL" id="JACHIP010000001">
    <property type="protein sequence ID" value="MBB5055416.1"/>
    <property type="molecule type" value="Genomic_DNA"/>
</dbReference>
<dbReference type="Gene3D" id="1.10.10.60">
    <property type="entry name" value="Homeodomain-like"/>
    <property type="match status" value="1"/>
</dbReference>
<keyword evidence="8" id="KW-1185">Reference proteome</keyword>
<accession>A0A7W7Z8U4</accession>
<dbReference type="PANTHER" id="PTHR30055">
    <property type="entry name" value="HTH-TYPE TRANSCRIPTIONAL REGULATOR RUTR"/>
    <property type="match status" value="1"/>
</dbReference>
<dbReference type="SUPFAM" id="SSF46689">
    <property type="entry name" value="Homeodomain-like"/>
    <property type="match status" value="1"/>
</dbReference>
<dbReference type="InterPro" id="IPR036271">
    <property type="entry name" value="Tet_transcr_reg_TetR-rel_C_sf"/>
</dbReference>
<evidence type="ECO:0000313" key="8">
    <source>
        <dbReference type="Proteomes" id="UP000540989"/>
    </source>
</evidence>
<evidence type="ECO:0000256" key="3">
    <source>
        <dbReference type="ARBA" id="ARBA00023163"/>
    </source>
</evidence>
<dbReference type="SUPFAM" id="SSF48498">
    <property type="entry name" value="Tetracyclin repressor-like, C-terminal domain"/>
    <property type="match status" value="1"/>
</dbReference>
<evidence type="ECO:0000256" key="4">
    <source>
        <dbReference type="PROSITE-ProRule" id="PRU00335"/>
    </source>
</evidence>
<dbReference type="InterPro" id="IPR050109">
    <property type="entry name" value="HTH-type_TetR-like_transc_reg"/>
</dbReference>
<evidence type="ECO:0000259" key="6">
    <source>
        <dbReference type="PROSITE" id="PS50977"/>
    </source>
</evidence>
<keyword evidence="2 4" id="KW-0238">DNA-binding</keyword>
<sequence length="208" mass="23045">MTTKSSKPRRAAKKVPSPVEHRGNRHGRSEEARTAILEAADNLLVERGFAGVTIEGIAAAAGVAKQTIYRWWTSKTDVLMDAFVEDMAQASLPPDSGNLETDLKHHLVGLAKMLAESDTGAVFRALLAEAQHDSELAIRLRTQFIEPQRLRDLFPFQQAVKRGELSPEFDTEAAVEQLLSPIYYRVLVSGQPISPSYVEGLIRRLLLK</sequence>